<dbReference type="AlphaFoldDB" id="A0A1C1CCT2"/>
<protein>
    <submittedName>
        <fullName evidence="2">Uncharacterized protein</fullName>
    </submittedName>
</protein>
<reference evidence="3" key="1">
    <citation type="submission" date="2015-07" db="EMBL/GenBank/DDBJ databases">
        <authorList>
            <person name="Teixeira M.M."/>
            <person name="Souza R.C."/>
            <person name="Almeida L.G."/>
            <person name="Vicente V.A."/>
            <person name="de Hoog S."/>
            <person name="Bocca A.L."/>
            <person name="de Almeida S.R."/>
            <person name="Vasconcelos A.T."/>
            <person name="Felipe M.S."/>
        </authorList>
    </citation>
    <scope>NUCLEOTIDE SEQUENCE [LARGE SCALE GENOMIC DNA]</scope>
    <source>
        <strain evidence="3">KSF</strain>
    </source>
</reference>
<name>A0A1C1CCT2_9EURO</name>
<dbReference type="Proteomes" id="UP000094526">
    <property type="component" value="Unassembled WGS sequence"/>
</dbReference>
<organism evidence="2 3">
    <name type="scientific">Cladophialophora carrionii</name>
    <dbReference type="NCBI Taxonomy" id="86049"/>
    <lineage>
        <taxon>Eukaryota</taxon>
        <taxon>Fungi</taxon>
        <taxon>Dikarya</taxon>
        <taxon>Ascomycota</taxon>
        <taxon>Pezizomycotina</taxon>
        <taxon>Eurotiomycetes</taxon>
        <taxon>Chaetothyriomycetidae</taxon>
        <taxon>Chaetothyriales</taxon>
        <taxon>Herpotrichiellaceae</taxon>
        <taxon>Cladophialophora</taxon>
    </lineage>
</organism>
<dbReference type="STRING" id="86049.A0A1C1CCT2"/>
<dbReference type="VEuPathDB" id="FungiDB:CLCR_01326"/>
<feature type="coiled-coil region" evidence="1">
    <location>
        <begin position="14"/>
        <end position="89"/>
    </location>
</feature>
<evidence type="ECO:0000313" key="2">
    <source>
        <dbReference type="EMBL" id="OCT46299.1"/>
    </source>
</evidence>
<comment type="caution">
    <text evidence="2">The sequence shown here is derived from an EMBL/GenBank/DDBJ whole genome shotgun (WGS) entry which is preliminary data.</text>
</comment>
<evidence type="ECO:0000256" key="1">
    <source>
        <dbReference type="SAM" id="Coils"/>
    </source>
</evidence>
<dbReference type="OrthoDB" id="5413892at2759"/>
<keyword evidence="1" id="KW-0175">Coiled coil</keyword>
<accession>A0A1C1CCT2</accession>
<evidence type="ECO:0000313" key="3">
    <source>
        <dbReference type="Proteomes" id="UP000094526"/>
    </source>
</evidence>
<proteinExistence type="predicted"/>
<dbReference type="EMBL" id="LGRB01000016">
    <property type="protein sequence ID" value="OCT46299.1"/>
    <property type="molecule type" value="Genomic_DNA"/>
</dbReference>
<gene>
    <name evidence="2" type="ORF">CLCR_01326</name>
</gene>
<keyword evidence="3" id="KW-1185">Reference proteome</keyword>
<sequence length="183" mass="20081">MADNPHPLGPQPNLVNLSQGLRTAADEAEKLQNLPAFRDSDAIVAAIQDLSQQFQNQFQNLNQQVQNQFQNLNQQFQNLNNQFQIFSQQLRSQLQASEINNVARIQNSHAATQLSPLTPLVNNLTAAQVPGFPATSRQIARMEGPELEAVIQELGVAPTAESVASKRRQLRGLVGLAAEPETP</sequence>